<gene>
    <name evidence="7" type="ORF">NBH00_12490</name>
</gene>
<dbReference type="PANTHER" id="PTHR43229">
    <property type="entry name" value="NODULATION PROTEIN J"/>
    <property type="match status" value="1"/>
</dbReference>
<dbReference type="InterPro" id="IPR047817">
    <property type="entry name" value="ABC2_TM_bact-type"/>
</dbReference>
<evidence type="ECO:0000313" key="8">
    <source>
        <dbReference type="Proteomes" id="UP001056035"/>
    </source>
</evidence>
<keyword evidence="3 5" id="KW-1133">Transmembrane helix</keyword>
<feature type="transmembrane region" description="Helical" evidence="5">
    <location>
        <begin position="60"/>
        <end position="82"/>
    </location>
</feature>
<dbReference type="InterPro" id="IPR000412">
    <property type="entry name" value="ABC_2_transport"/>
</dbReference>
<organism evidence="7 8">
    <name type="scientific">Paraconexibacter antarcticus</name>
    <dbReference type="NCBI Taxonomy" id="2949664"/>
    <lineage>
        <taxon>Bacteria</taxon>
        <taxon>Bacillati</taxon>
        <taxon>Actinomycetota</taxon>
        <taxon>Thermoleophilia</taxon>
        <taxon>Solirubrobacterales</taxon>
        <taxon>Paraconexibacteraceae</taxon>
        <taxon>Paraconexibacter</taxon>
    </lineage>
</organism>
<dbReference type="PANTHER" id="PTHR43229:SF6">
    <property type="entry name" value="ABC-TYPE MULTIDRUG TRANSPORT SYSTEM, PERMEASE COMPONENT"/>
    <property type="match status" value="1"/>
</dbReference>
<dbReference type="Pfam" id="PF01061">
    <property type="entry name" value="ABC2_membrane"/>
    <property type="match status" value="1"/>
</dbReference>
<dbReference type="RefSeq" id="WP_254573647.1">
    <property type="nucleotide sequence ID" value="NZ_CP098502.1"/>
</dbReference>
<sequence>MSRSVTVIGALVRRALNEISRVPGAAIPGVLAPTIFMLGLSSVFGKASGLGGYHADFRTFIVPVGLLQGAGFTGAATGVNLARDIEGGWFDRLLLCPAPRATLLAGVVASAALRALMPGTFLLVVAFALGVPVPTVTGLLIAALLVMGLACVMACFSITIALRFRTQQAAPLMQIASFIGVLFTTSYAPKPLLTDWLRTASDINPVTHVLEGVRQGFIGGVEWQHTWPAFVALAGMIAVLGTLAARGLRRYGY</sequence>
<evidence type="ECO:0000256" key="5">
    <source>
        <dbReference type="RuleBase" id="RU361157"/>
    </source>
</evidence>
<comment type="similarity">
    <text evidence="5">Belongs to the ABC-2 integral membrane protein family.</text>
</comment>
<dbReference type="PIRSF" id="PIRSF006648">
    <property type="entry name" value="DrrB"/>
    <property type="match status" value="1"/>
</dbReference>
<keyword evidence="5" id="KW-0813">Transport</keyword>
<evidence type="ECO:0000256" key="4">
    <source>
        <dbReference type="ARBA" id="ARBA00023136"/>
    </source>
</evidence>
<reference evidence="7 8" key="1">
    <citation type="submission" date="2022-06" db="EMBL/GenBank/DDBJ databases">
        <title>Paraconexibacter antarcticus.</title>
        <authorList>
            <person name="Kim C.S."/>
        </authorList>
    </citation>
    <scope>NUCLEOTIDE SEQUENCE [LARGE SCALE GENOMIC DNA]</scope>
    <source>
        <strain evidence="7 8">02-257</strain>
    </source>
</reference>
<dbReference type="EMBL" id="CP098502">
    <property type="protein sequence ID" value="UTI66995.1"/>
    <property type="molecule type" value="Genomic_DNA"/>
</dbReference>
<name>A0ABY5DY89_9ACTN</name>
<keyword evidence="2 5" id="KW-0812">Transmembrane</keyword>
<evidence type="ECO:0000259" key="6">
    <source>
        <dbReference type="PROSITE" id="PS51012"/>
    </source>
</evidence>
<evidence type="ECO:0000256" key="1">
    <source>
        <dbReference type="ARBA" id="ARBA00004141"/>
    </source>
</evidence>
<dbReference type="PROSITE" id="PS51012">
    <property type="entry name" value="ABC_TM2"/>
    <property type="match status" value="1"/>
</dbReference>
<feature type="domain" description="ABC transmembrane type-2" evidence="6">
    <location>
        <begin position="24"/>
        <end position="251"/>
    </location>
</feature>
<proteinExistence type="inferred from homology"/>
<evidence type="ECO:0000256" key="3">
    <source>
        <dbReference type="ARBA" id="ARBA00022989"/>
    </source>
</evidence>
<dbReference type="InterPro" id="IPR051784">
    <property type="entry name" value="Nod_factor_ABC_transporter"/>
</dbReference>
<evidence type="ECO:0000256" key="2">
    <source>
        <dbReference type="ARBA" id="ARBA00022692"/>
    </source>
</evidence>
<comment type="subcellular location">
    <subcellularLocation>
        <location evidence="5">Cell membrane</location>
        <topology evidence="5">Multi-pass membrane protein</topology>
    </subcellularLocation>
    <subcellularLocation>
        <location evidence="1">Membrane</location>
        <topology evidence="1">Multi-pass membrane protein</topology>
    </subcellularLocation>
</comment>
<accession>A0ABY5DY89</accession>
<feature type="transmembrane region" description="Helical" evidence="5">
    <location>
        <begin position="169"/>
        <end position="188"/>
    </location>
</feature>
<dbReference type="InterPro" id="IPR013525">
    <property type="entry name" value="ABC2_TM"/>
</dbReference>
<keyword evidence="8" id="KW-1185">Reference proteome</keyword>
<dbReference type="Proteomes" id="UP001056035">
    <property type="component" value="Chromosome"/>
</dbReference>
<keyword evidence="5" id="KW-1003">Cell membrane</keyword>
<evidence type="ECO:0000313" key="7">
    <source>
        <dbReference type="EMBL" id="UTI66995.1"/>
    </source>
</evidence>
<keyword evidence="4 5" id="KW-0472">Membrane</keyword>
<feature type="transmembrane region" description="Helical" evidence="5">
    <location>
        <begin position="227"/>
        <end position="248"/>
    </location>
</feature>
<protein>
    <recommendedName>
        <fullName evidence="5">Transport permease protein</fullName>
    </recommendedName>
</protein>
<feature type="transmembrane region" description="Helical" evidence="5">
    <location>
        <begin position="103"/>
        <end position="130"/>
    </location>
</feature>
<feature type="transmembrane region" description="Helical" evidence="5">
    <location>
        <begin position="21"/>
        <end position="40"/>
    </location>
</feature>
<feature type="transmembrane region" description="Helical" evidence="5">
    <location>
        <begin position="136"/>
        <end position="162"/>
    </location>
</feature>